<evidence type="ECO:0000259" key="2">
    <source>
        <dbReference type="PROSITE" id="PS50041"/>
    </source>
</evidence>
<dbReference type="EMBL" id="BDGG01000002">
    <property type="protein sequence ID" value="GAU91130.1"/>
    <property type="molecule type" value="Genomic_DNA"/>
</dbReference>
<keyword evidence="4" id="KW-1185">Reference proteome</keyword>
<reference evidence="3 4" key="1">
    <citation type="journal article" date="2016" name="Nat. Commun.">
        <title>Extremotolerant tardigrade genome and improved radiotolerance of human cultured cells by tardigrade-unique protein.</title>
        <authorList>
            <person name="Hashimoto T."/>
            <person name="Horikawa D.D."/>
            <person name="Saito Y."/>
            <person name="Kuwahara H."/>
            <person name="Kozuka-Hata H."/>
            <person name="Shin-I T."/>
            <person name="Minakuchi Y."/>
            <person name="Ohishi K."/>
            <person name="Motoyama A."/>
            <person name="Aizu T."/>
            <person name="Enomoto A."/>
            <person name="Kondo K."/>
            <person name="Tanaka S."/>
            <person name="Hara Y."/>
            <person name="Koshikawa S."/>
            <person name="Sagara H."/>
            <person name="Miura T."/>
            <person name="Yokobori S."/>
            <person name="Miyagawa K."/>
            <person name="Suzuki Y."/>
            <person name="Kubo T."/>
            <person name="Oyama M."/>
            <person name="Kohara Y."/>
            <person name="Fujiyama A."/>
            <person name="Arakawa K."/>
            <person name="Katayama T."/>
            <person name="Toyoda A."/>
            <person name="Kunieda T."/>
        </authorList>
    </citation>
    <scope>NUCLEOTIDE SEQUENCE [LARGE SCALE GENOMIC DNA]</scope>
    <source>
        <strain evidence="3 4">YOKOZUNA-1</strain>
    </source>
</reference>
<dbReference type="CDD" id="cd00037">
    <property type="entry name" value="CLECT"/>
    <property type="match status" value="1"/>
</dbReference>
<dbReference type="InterPro" id="IPR001304">
    <property type="entry name" value="C-type_lectin-like"/>
</dbReference>
<protein>
    <recommendedName>
        <fullName evidence="2">C-type lectin domain-containing protein</fullName>
    </recommendedName>
</protein>
<accession>A0A1D1URG4</accession>
<proteinExistence type="predicted"/>
<name>A0A1D1URG4_RAMVA</name>
<dbReference type="Gene3D" id="3.10.100.10">
    <property type="entry name" value="Mannose-Binding Protein A, subunit A"/>
    <property type="match status" value="1"/>
</dbReference>
<evidence type="ECO:0000256" key="1">
    <source>
        <dbReference type="SAM" id="SignalP"/>
    </source>
</evidence>
<keyword evidence="1" id="KW-0732">Signal</keyword>
<dbReference type="AlphaFoldDB" id="A0A1D1URG4"/>
<evidence type="ECO:0000313" key="3">
    <source>
        <dbReference type="EMBL" id="GAU91130.1"/>
    </source>
</evidence>
<feature type="chain" id="PRO_5008897516" description="C-type lectin domain-containing protein" evidence="1">
    <location>
        <begin position="21"/>
        <end position="146"/>
    </location>
</feature>
<dbReference type="InterPro" id="IPR016186">
    <property type="entry name" value="C-type_lectin-like/link_sf"/>
</dbReference>
<dbReference type="InterPro" id="IPR016187">
    <property type="entry name" value="CTDL_fold"/>
</dbReference>
<sequence>MQTIFLPYLLFLLLIDLCLAGNDLIGPPYCPKTYIGESLRKNPKAARCYGFPLRNPKAVATWVDAEKGCKQQQGFLAILSDPKEADRLLKWIRQECLKRGITSIWVAANDAYKIAEFKWLDGAPLTPLGKMKYDQTYPTKHETPNW</sequence>
<dbReference type="Pfam" id="PF00059">
    <property type="entry name" value="Lectin_C"/>
    <property type="match status" value="1"/>
</dbReference>
<gene>
    <name evidence="3" type="primary">RvY_03445-1</name>
    <name evidence="3" type="synonym">RvY_03445.1</name>
    <name evidence="3" type="ORF">RvY_03445</name>
</gene>
<comment type="caution">
    <text evidence="3">The sequence shown here is derived from an EMBL/GenBank/DDBJ whole genome shotgun (WGS) entry which is preliminary data.</text>
</comment>
<dbReference type="PROSITE" id="PS50041">
    <property type="entry name" value="C_TYPE_LECTIN_2"/>
    <property type="match status" value="1"/>
</dbReference>
<organism evidence="3 4">
    <name type="scientific">Ramazzottius varieornatus</name>
    <name type="common">Water bear</name>
    <name type="synonym">Tardigrade</name>
    <dbReference type="NCBI Taxonomy" id="947166"/>
    <lineage>
        <taxon>Eukaryota</taxon>
        <taxon>Metazoa</taxon>
        <taxon>Ecdysozoa</taxon>
        <taxon>Tardigrada</taxon>
        <taxon>Eutardigrada</taxon>
        <taxon>Parachela</taxon>
        <taxon>Hypsibioidea</taxon>
        <taxon>Ramazzottiidae</taxon>
        <taxon>Ramazzottius</taxon>
    </lineage>
</organism>
<feature type="signal peptide" evidence="1">
    <location>
        <begin position="1"/>
        <end position="20"/>
    </location>
</feature>
<dbReference type="SUPFAM" id="SSF56436">
    <property type="entry name" value="C-type lectin-like"/>
    <property type="match status" value="1"/>
</dbReference>
<feature type="domain" description="C-type lectin" evidence="2">
    <location>
        <begin position="44"/>
        <end position="146"/>
    </location>
</feature>
<dbReference type="Proteomes" id="UP000186922">
    <property type="component" value="Unassembled WGS sequence"/>
</dbReference>
<evidence type="ECO:0000313" key="4">
    <source>
        <dbReference type="Proteomes" id="UP000186922"/>
    </source>
</evidence>